<dbReference type="AlphaFoldDB" id="A0A9P9X7K4"/>
<dbReference type="Gene3D" id="3.40.50.300">
    <property type="entry name" value="P-loop containing nucleotide triphosphate hydrolases"/>
    <property type="match status" value="2"/>
</dbReference>
<dbReference type="Proteomes" id="UP001056436">
    <property type="component" value="Unassembled WGS sequence"/>
</dbReference>
<feature type="region of interest" description="Disordered" evidence="1">
    <location>
        <begin position="136"/>
        <end position="156"/>
    </location>
</feature>
<feature type="compositionally biased region" description="Acidic residues" evidence="1">
    <location>
        <begin position="749"/>
        <end position="761"/>
    </location>
</feature>
<protein>
    <recommendedName>
        <fullName evidence="2">DNA2/NAM7 helicase-like C-terminal domain-containing protein</fullName>
    </recommendedName>
</protein>
<evidence type="ECO:0000259" key="2">
    <source>
        <dbReference type="Pfam" id="PF13087"/>
    </source>
</evidence>
<comment type="caution">
    <text evidence="3">The sequence shown here is derived from an EMBL/GenBank/DDBJ whole genome shotgun (WGS) entry which is preliminary data.</text>
</comment>
<reference evidence="3" key="1">
    <citation type="submission" date="2019-01" db="EMBL/GenBank/DDBJ databases">
        <title>Colletotrichum abscissum LGMF1257.</title>
        <authorList>
            <person name="Baroncelli R."/>
        </authorList>
    </citation>
    <scope>NUCLEOTIDE SEQUENCE</scope>
    <source>
        <strain evidence="3">Ca142</strain>
    </source>
</reference>
<dbReference type="InterPro" id="IPR045055">
    <property type="entry name" value="DNA2/NAM7-like"/>
</dbReference>
<dbReference type="Pfam" id="PF13087">
    <property type="entry name" value="AAA_12"/>
    <property type="match status" value="1"/>
</dbReference>
<dbReference type="SUPFAM" id="SSF52540">
    <property type="entry name" value="P-loop containing nucleoside triphosphate hydrolases"/>
    <property type="match status" value="1"/>
</dbReference>
<dbReference type="InterPro" id="IPR027417">
    <property type="entry name" value="P-loop_NTPase"/>
</dbReference>
<dbReference type="PANTHER" id="PTHR10887">
    <property type="entry name" value="DNA2/NAM7 HELICASE FAMILY"/>
    <property type="match status" value="1"/>
</dbReference>
<proteinExistence type="predicted"/>
<keyword evidence="4" id="KW-1185">Reference proteome</keyword>
<name>A0A9P9X7K4_9PEZI</name>
<feature type="region of interest" description="Disordered" evidence="1">
    <location>
        <begin position="716"/>
        <end position="779"/>
    </location>
</feature>
<sequence length="779" mass="85815">MAAVSTMATASEGTFHNTLWQYTAKFQTTQSVNIIDKVPALADILKIPKPHNIIANSLKECPARLCAYIGVPGSGKTTFALRVLALMVANAGSKAVWSVHSNELCNDAVRKIQASLKDPKGVVRLHTLRATIAALTGRSAQPQPQPQPSHPSSKLSAAEEVVSQAIATADRESLSQNVLEDGDSLANYALYFAQTQGLETFHTLLELRDKHRLTDEEKLRANDDAMLLLNTILPVIRVLVGTPYAVSEFARATKLEHDKLGKWSPNLIVIDEAGRMPESQWWMAVAYHQPELIITMGDPKQFNPMSKSLDSHGHENWRSTFGPQRRMPIITRAEKAGGLATSLITNNRNHGRIAEWAADAIYGGRMNIVKLRGPVVDFFRDLGRTALRLDEATCNSFMVNIPEGDEKLVGVSYANVANRNYTFHLIFQLFQSGFPSTLDTGKQGNMMVICGYSSQLALYQQEWAKFKANAFIKDNVSFRTVDDSMSAEADIVIFDTVRSLLLGFLPHASRMAVAATRGCGLMITLVNATSWTKRSEGSQAQSNAARTNLMLNYWNWHFARGAIANTRPEQKGCGFNLMCTKCNCPGHEDYNCGIQIKKRKNDEPARVKKVRPCKLCKGSHHHIYCDQEIPSSAFFDETRLRPSTTAAINDDADQENPDDSVHNVEVEVTNVATGTRRKRLEITGNIDPATVTNSNAALKLEIRSATRAKLDTARAALSEHHPEHPMLAKQDAGEGVIVNKSQAIGRTDLEDDDSDQGDGEEEREHGNGGQGDDQGGTQW</sequence>
<accession>A0A9P9X7K4</accession>
<gene>
    <name evidence="3" type="ORF">CABS02_10906</name>
</gene>
<evidence type="ECO:0000313" key="3">
    <source>
        <dbReference type="EMBL" id="KAI3540881.1"/>
    </source>
</evidence>
<dbReference type="EMBL" id="SDAQ01000088">
    <property type="protein sequence ID" value="KAI3540881.1"/>
    <property type="molecule type" value="Genomic_DNA"/>
</dbReference>
<feature type="compositionally biased region" description="Gly residues" evidence="1">
    <location>
        <begin position="767"/>
        <end position="779"/>
    </location>
</feature>
<evidence type="ECO:0000256" key="1">
    <source>
        <dbReference type="SAM" id="MobiDB-lite"/>
    </source>
</evidence>
<feature type="domain" description="DNA2/NAM7 helicase-like C-terminal" evidence="2">
    <location>
        <begin position="335"/>
        <end position="525"/>
    </location>
</feature>
<organism evidence="3 4">
    <name type="scientific">Colletotrichum abscissum</name>
    <dbReference type="NCBI Taxonomy" id="1671311"/>
    <lineage>
        <taxon>Eukaryota</taxon>
        <taxon>Fungi</taxon>
        <taxon>Dikarya</taxon>
        <taxon>Ascomycota</taxon>
        <taxon>Pezizomycotina</taxon>
        <taxon>Sordariomycetes</taxon>
        <taxon>Hypocreomycetidae</taxon>
        <taxon>Glomerellales</taxon>
        <taxon>Glomerellaceae</taxon>
        <taxon>Colletotrichum</taxon>
        <taxon>Colletotrichum acutatum species complex</taxon>
    </lineage>
</organism>
<dbReference type="OrthoDB" id="6513042at2759"/>
<dbReference type="InterPro" id="IPR041679">
    <property type="entry name" value="DNA2/NAM7-like_C"/>
</dbReference>
<feature type="compositionally biased region" description="Basic and acidic residues" evidence="1">
    <location>
        <begin position="716"/>
        <end position="726"/>
    </location>
</feature>
<evidence type="ECO:0000313" key="4">
    <source>
        <dbReference type="Proteomes" id="UP001056436"/>
    </source>
</evidence>
<dbReference type="PANTHER" id="PTHR10887:SF495">
    <property type="entry name" value="HELICASE SENATAXIN ISOFORM X1-RELATED"/>
    <property type="match status" value="1"/>
</dbReference>